<sequence>MSSSSCPPLRSTFFICQVILVTQAGEASSKLFKPLMTKLCQNLWRTGAQVADLQAWGQRDLAYRIRKQGVNHYHAQYYSLLVHCSPKALLEVKEELNNSDLVLRHMALKKSYKPEVSKAKIAKFREPPPTDLDLIPDEIESLKYEYRNLVMQRIFEGRSARDLLSEQLSRHRLVSTHRLKNMEQVLFEIDRLKDAGVTLSTFKEKESRLRARPSAVTAAVIADAAAAAARDALPTPEQ</sequence>
<evidence type="ECO:0008006" key="5">
    <source>
        <dbReference type="Google" id="ProtNLM"/>
    </source>
</evidence>
<keyword evidence="2" id="KW-0699">rRNA-binding</keyword>
<dbReference type="InterPro" id="IPR020815">
    <property type="entry name" value="Ribosomal_bS6_CS"/>
</dbReference>
<dbReference type="GO" id="GO:0070181">
    <property type="term" value="F:small ribosomal subunit rRNA binding"/>
    <property type="evidence" value="ECO:0007669"/>
    <property type="project" value="TreeGrafter"/>
</dbReference>
<evidence type="ECO:0000313" key="4">
    <source>
        <dbReference type="EMBL" id="CAE0762428.1"/>
    </source>
</evidence>
<dbReference type="SUPFAM" id="SSF54995">
    <property type="entry name" value="Ribosomal protein S6"/>
    <property type="match status" value="1"/>
</dbReference>
<dbReference type="GO" id="GO:0005737">
    <property type="term" value="C:cytoplasm"/>
    <property type="evidence" value="ECO:0007669"/>
    <property type="project" value="UniProtKB-ARBA"/>
</dbReference>
<dbReference type="InterPro" id="IPR035980">
    <property type="entry name" value="Ribosomal_bS6_sf"/>
</dbReference>
<organism evidence="4">
    <name type="scientific">Chrysotila carterae</name>
    <name type="common">Marine alga</name>
    <name type="synonym">Syracosphaera carterae</name>
    <dbReference type="NCBI Taxonomy" id="13221"/>
    <lineage>
        <taxon>Eukaryota</taxon>
        <taxon>Haptista</taxon>
        <taxon>Haptophyta</taxon>
        <taxon>Prymnesiophyceae</taxon>
        <taxon>Isochrysidales</taxon>
        <taxon>Isochrysidaceae</taxon>
        <taxon>Chrysotila</taxon>
    </lineage>
</organism>
<dbReference type="GO" id="GO:0005840">
    <property type="term" value="C:ribosome"/>
    <property type="evidence" value="ECO:0007669"/>
    <property type="project" value="InterPro"/>
</dbReference>
<dbReference type="PANTHER" id="PTHR21011:SF1">
    <property type="entry name" value="SMALL RIBOSOMAL SUBUNIT PROTEIN BS6M"/>
    <property type="match status" value="1"/>
</dbReference>
<accession>A0A7S4BEE8</accession>
<dbReference type="GO" id="GO:0003735">
    <property type="term" value="F:structural constituent of ribosome"/>
    <property type="evidence" value="ECO:0007669"/>
    <property type="project" value="InterPro"/>
</dbReference>
<dbReference type="PROSITE" id="PS01048">
    <property type="entry name" value="RIBOSOMAL_S6"/>
    <property type="match status" value="1"/>
</dbReference>
<dbReference type="Pfam" id="PF01250">
    <property type="entry name" value="Ribosomal_S6"/>
    <property type="match status" value="1"/>
</dbReference>
<reference evidence="4" key="1">
    <citation type="submission" date="2021-01" db="EMBL/GenBank/DDBJ databases">
        <authorList>
            <person name="Corre E."/>
            <person name="Pelletier E."/>
            <person name="Niang G."/>
            <person name="Scheremetjew M."/>
            <person name="Finn R."/>
            <person name="Kale V."/>
            <person name="Holt S."/>
            <person name="Cochrane G."/>
            <person name="Meng A."/>
            <person name="Brown T."/>
            <person name="Cohen L."/>
        </authorList>
    </citation>
    <scope>NUCLEOTIDE SEQUENCE</scope>
    <source>
        <strain evidence="4">CCMP645</strain>
    </source>
</reference>
<protein>
    <recommendedName>
        <fullName evidence="5">Ribosomal protein S6</fullName>
    </recommendedName>
</protein>
<proteinExistence type="inferred from homology"/>
<dbReference type="PANTHER" id="PTHR21011">
    <property type="entry name" value="MITOCHONDRIAL 28S RIBOSOMAL PROTEIN S6"/>
    <property type="match status" value="1"/>
</dbReference>
<dbReference type="InterPro" id="IPR014717">
    <property type="entry name" value="Transl_elong_EF1B/ribsomal_bS6"/>
</dbReference>
<keyword evidence="3" id="KW-0694">RNA-binding</keyword>
<dbReference type="Gene3D" id="3.30.70.60">
    <property type="match status" value="1"/>
</dbReference>
<dbReference type="EMBL" id="HBIZ01023791">
    <property type="protein sequence ID" value="CAE0762428.1"/>
    <property type="molecule type" value="Transcribed_RNA"/>
</dbReference>
<evidence type="ECO:0000256" key="2">
    <source>
        <dbReference type="ARBA" id="ARBA00022730"/>
    </source>
</evidence>
<evidence type="ECO:0000256" key="3">
    <source>
        <dbReference type="ARBA" id="ARBA00022884"/>
    </source>
</evidence>
<evidence type="ECO:0000256" key="1">
    <source>
        <dbReference type="ARBA" id="ARBA00009512"/>
    </source>
</evidence>
<comment type="similarity">
    <text evidence="1">Belongs to the bacterial ribosomal protein bS6 family.</text>
</comment>
<dbReference type="GO" id="GO:0006412">
    <property type="term" value="P:translation"/>
    <property type="evidence" value="ECO:0007669"/>
    <property type="project" value="InterPro"/>
</dbReference>
<dbReference type="AlphaFoldDB" id="A0A7S4BEE8"/>
<name>A0A7S4BEE8_CHRCT</name>
<dbReference type="InterPro" id="IPR000529">
    <property type="entry name" value="Ribosomal_bS6"/>
</dbReference>
<gene>
    <name evidence="4" type="ORF">PCAR00345_LOCUS15040</name>
</gene>